<evidence type="ECO:0000256" key="1">
    <source>
        <dbReference type="SAM" id="MobiDB-lite"/>
    </source>
</evidence>
<protein>
    <submittedName>
        <fullName evidence="2">C4b38cab-4ae2-48ae-8dcf-86ceaf912aff-CDS</fullName>
    </submittedName>
</protein>
<gene>
    <name evidence="2" type="ORF">SCLTRI_LOCUS6766</name>
</gene>
<dbReference type="OrthoDB" id="3549317at2759"/>
<proteinExistence type="predicted"/>
<feature type="region of interest" description="Disordered" evidence="1">
    <location>
        <begin position="49"/>
        <end position="152"/>
    </location>
</feature>
<dbReference type="EMBL" id="CAJHIA010000024">
    <property type="protein sequence ID" value="CAD6446974.1"/>
    <property type="molecule type" value="Genomic_DNA"/>
</dbReference>
<keyword evidence="3" id="KW-1185">Reference proteome</keyword>
<feature type="compositionally biased region" description="Basic and acidic residues" evidence="1">
    <location>
        <begin position="88"/>
        <end position="109"/>
    </location>
</feature>
<feature type="region of interest" description="Disordered" evidence="1">
    <location>
        <begin position="1"/>
        <end position="37"/>
    </location>
</feature>
<organism evidence="2 3">
    <name type="scientific">Sclerotinia trifoliorum</name>
    <dbReference type="NCBI Taxonomy" id="28548"/>
    <lineage>
        <taxon>Eukaryota</taxon>
        <taxon>Fungi</taxon>
        <taxon>Dikarya</taxon>
        <taxon>Ascomycota</taxon>
        <taxon>Pezizomycotina</taxon>
        <taxon>Leotiomycetes</taxon>
        <taxon>Helotiales</taxon>
        <taxon>Sclerotiniaceae</taxon>
        <taxon>Sclerotinia</taxon>
    </lineage>
</organism>
<evidence type="ECO:0000313" key="3">
    <source>
        <dbReference type="Proteomes" id="UP000624404"/>
    </source>
</evidence>
<dbReference type="AlphaFoldDB" id="A0A8H2VXF6"/>
<accession>A0A8H2VXF6</accession>
<name>A0A8H2VXF6_9HELO</name>
<sequence length="267" mass="29539">MSNVNPLLDPSFFTDAPLSDWESEAKSDAGNTENQVLGISETHFLGQVEQTEDYNSETHDRTTMDVDLESGLGIELLGNNGPGSNNKDNSESNHDGEYSEQEYSEHLSEDGEISPSEYSDDDEIDMADSLRETQPSPPLQSPSSPPSYLPPPTPVLRLASLFPPGAGMPSAAATIAYFDSTIRHATRINARKVRVHDTEVTMAEHRLRQLPGMWRRSSKIPSSLRKCWTPYDTFDEYLENTLVAVNEYGAEDGEEADGEEYAENMDG</sequence>
<comment type="caution">
    <text evidence="2">The sequence shown here is derived from an EMBL/GenBank/DDBJ whole genome shotgun (WGS) entry which is preliminary data.</text>
</comment>
<dbReference type="Proteomes" id="UP000624404">
    <property type="component" value="Unassembled WGS sequence"/>
</dbReference>
<feature type="compositionally biased region" description="Pro residues" evidence="1">
    <location>
        <begin position="135"/>
        <end position="152"/>
    </location>
</feature>
<evidence type="ECO:0000313" key="2">
    <source>
        <dbReference type="EMBL" id="CAD6446974.1"/>
    </source>
</evidence>
<reference evidence="2" key="1">
    <citation type="submission" date="2020-10" db="EMBL/GenBank/DDBJ databases">
        <authorList>
            <person name="Kusch S."/>
        </authorList>
    </citation>
    <scope>NUCLEOTIDE SEQUENCE</scope>
    <source>
        <strain evidence="2">SwB9</strain>
    </source>
</reference>